<evidence type="ECO:0000256" key="3">
    <source>
        <dbReference type="SAM" id="MobiDB-lite"/>
    </source>
</evidence>
<proteinExistence type="predicted"/>
<dbReference type="RefSeq" id="WP_013631008.1">
    <property type="nucleotide sequence ID" value="NC_015174.1"/>
</dbReference>
<keyword evidence="2" id="KW-0233">DNA recombination</keyword>
<dbReference type="Gene3D" id="3.90.1750.20">
    <property type="entry name" value="Putative Large Serine Recombinase, Chain B, Domain 2"/>
    <property type="match status" value="1"/>
</dbReference>
<evidence type="ECO:0000313" key="5">
    <source>
        <dbReference type="EMBL" id="ADY62304.1"/>
    </source>
</evidence>
<organism evidence="5 6">
    <name type="scientific">Rubinisphaera brasiliensis (strain ATCC 49424 / DSM 5305 / JCM 21570 / IAM 15109 / NBRC 103401 / IFAM 1448)</name>
    <name type="common">Planctomyces brasiliensis</name>
    <dbReference type="NCBI Taxonomy" id="756272"/>
    <lineage>
        <taxon>Bacteria</taxon>
        <taxon>Pseudomonadati</taxon>
        <taxon>Planctomycetota</taxon>
        <taxon>Planctomycetia</taxon>
        <taxon>Planctomycetales</taxon>
        <taxon>Planctomycetaceae</taxon>
        <taxon>Rubinisphaera</taxon>
    </lineage>
</organism>
<dbReference type="SMART" id="SM00857">
    <property type="entry name" value="Resolvase"/>
    <property type="match status" value="1"/>
</dbReference>
<dbReference type="GO" id="GO:0003677">
    <property type="term" value="F:DNA binding"/>
    <property type="evidence" value="ECO:0007669"/>
    <property type="project" value="UniProtKB-KW"/>
</dbReference>
<dbReference type="Proteomes" id="UP000006860">
    <property type="component" value="Chromosome"/>
</dbReference>
<evidence type="ECO:0000313" key="6">
    <source>
        <dbReference type="Proteomes" id="UP000006860"/>
    </source>
</evidence>
<dbReference type="OrthoDB" id="234940at2"/>
<dbReference type="Gene3D" id="3.40.50.1390">
    <property type="entry name" value="Resolvase, N-terminal catalytic domain"/>
    <property type="match status" value="1"/>
</dbReference>
<dbReference type="PANTHER" id="PTHR30461">
    <property type="entry name" value="DNA-INVERTASE FROM LAMBDOID PROPHAGE"/>
    <property type="match status" value="1"/>
</dbReference>
<name>F0SQC5_RUBBR</name>
<keyword evidence="1" id="KW-0238">DNA-binding</keyword>
<dbReference type="InterPro" id="IPR050639">
    <property type="entry name" value="SSR_resolvase"/>
</dbReference>
<feature type="region of interest" description="Disordered" evidence="3">
    <location>
        <begin position="304"/>
        <end position="327"/>
    </location>
</feature>
<accession>F0SQC5</accession>
<dbReference type="GO" id="GO:0000150">
    <property type="term" value="F:DNA strand exchange activity"/>
    <property type="evidence" value="ECO:0007669"/>
    <property type="project" value="InterPro"/>
</dbReference>
<dbReference type="STRING" id="756272.Plabr_4733"/>
<dbReference type="InterPro" id="IPR011109">
    <property type="entry name" value="DNA_bind_recombinase_dom"/>
</dbReference>
<reference evidence="6" key="1">
    <citation type="submission" date="2011-02" db="EMBL/GenBank/DDBJ databases">
        <title>The complete genome of Planctomyces brasiliensis DSM 5305.</title>
        <authorList>
            <person name="Lucas S."/>
            <person name="Copeland A."/>
            <person name="Lapidus A."/>
            <person name="Bruce D."/>
            <person name="Goodwin L."/>
            <person name="Pitluck S."/>
            <person name="Kyrpides N."/>
            <person name="Mavromatis K."/>
            <person name="Pagani I."/>
            <person name="Ivanova N."/>
            <person name="Ovchinnikova G."/>
            <person name="Lu M."/>
            <person name="Detter J.C."/>
            <person name="Han C."/>
            <person name="Land M."/>
            <person name="Hauser L."/>
            <person name="Markowitz V."/>
            <person name="Cheng J.-F."/>
            <person name="Hugenholtz P."/>
            <person name="Woyke T."/>
            <person name="Wu D."/>
            <person name="Tindall B."/>
            <person name="Pomrenke H.G."/>
            <person name="Brambilla E."/>
            <person name="Klenk H.-P."/>
            <person name="Eisen J.A."/>
        </authorList>
    </citation>
    <scope>NUCLEOTIDE SEQUENCE [LARGE SCALE GENOMIC DNA]</scope>
    <source>
        <strain evidence="6">ATCC 49424 / DSM 5305 / JCM 21570 / NBRC 103401 / IFAM 1448</strain>
    </source>
</reference>
<dbReference type="InterPro" id="IPR036162">
    <property type="entry name" value="Resolvase-like_N_sf"/>
</dbReference>
<dbReference type="Pfam" id="PF07508">
    <property type="entry name" value="Recombinase"/>
    <property type="match status" value="1"/>
</dbReference>
<dbReference type="HOGENOM" id="CLU_420267_0_0_0"/>
<evidence type="ECO:0000256" key="1">
    <source>
        <dbReference type="ARBA" id="ARBA00023125"/>
    </source>
</evidence>
<feature type="compositionally biased region" description="Basic and acidic residues" evidence="3">
    <location>
        <begin position="643"/>
        <end position="652"/>
    </location>
</feature>
<evidence type="ECO:0000259" key="4">
    <source>
        <dbReference type="SMART" id="SM00857"/>
    </source>
</evidence>
<dbReference type="Pfam" id="PF00239">
    <property type="entry name" value="Resolvase"/>
    <property type="match status" value="1"/>
</dbReference>
<dbReference type="eggNOG" id="COG1961">
    <property type="taxonomic scope" value="Bacteria"/>
</dbReference>
<feature type="domain" description="Resolvase/invertase-type recombinase catalytic" evidence="4">
    <location>
        <begin position="30"/>
        <end position="183"/>
    </location>
</feature>
<protein>
    <submittedName>
        <fullName evidence="5">Resolvase domain protein</fullName>
    </submittedName>
</protein>
<dbReference type="PANTHER" id="PTHR30461:SF2">
    <property type="entry name" value="SERINE RECOMBINASE PINE-RELATED"/>
    <property type="match status" value="1"/>
</dbReference>
<sequence>MGKTITPECHGALLHRDSGGRHEMTPAAYVDWAIRQAKIHSVQFDGTSDVMDRMIQQRESVVGDIYLDYEVSGKNLSRPALDQLLERARKDKLLTHVFIPRADRLARPEDPIHGLNLEDQFRHAGVWLVFQSKVLEPFERGQRRDIGELINSVIEYDKAGEERKTLAQKMIHAQIQLARKGFSTGGRAPFGFDRWLISSTGEAVRRLEDGEIVRQEGHHVVWLPGDEDKVAICLRIRSMLQDLPASRVAKILNHEQVPSPDSGRLRRDNGVSHHVSGRWNVSTINNIGRNPLFAAETSYGKRSIGDQLRFSPDGPRTLADQDYVDGSDRPKVVENAKENRITAEASFEPLICLGEHERLQKTLDQRAGTQRRKPRSRDPKNNLLGGRIFDIACGWPMYRVARGKSYRYTCGLYQQSHSADCSHNSVVGPEAAEFLLKCVKQNLLSPESLKRLRAKLNVLANGADASPDQSHILTGLREKLCKLEREKELIGKNLARAADDDAFELISQELQGVKQRIQVTRQEIEKVEVNQPVKAERSDEISQILGAIENLERLANHSKADTLLGRQLIEKVNARIFFDFKEVKLKKRTVNKVAGGVVTFGNAPPPVELYDGRTDSASVKSTAKKKAAAKPNSDLSAGTGKSSRNESRDDRI</sequence>
<gene>
    <name evidence="5" type="ordered locus">Plabr_4733</name>
</gene>
<feature type="region of interest" description="Disordered" evidence="3">
    <location>
        <begin position="604"/>
        <end position="652"/>
    </location>
</feature>
<keyword evidence="6" id="KW-1185">Reference proteome</keyword>
<dbReference type="KEGG" id="pbs:Plabr_4733"/>
<dbReference type="AlphaFoldDB" id="F0SQC5"/>
<feature type="compositionally biased region" description="Polar residues" evidence="3">
    <location>
        <begin position="633"/>
        <end position="642"/>
    </location>
</feature>
<dbReference type="SUPFAM" id="SSF53041">
    <property type="entry name" value="Resolvase-like"/>
    <property type="match status" value="1"/>
</dbReference>
<dbReference type="EMBL" id="CP002546">
    <property type="protein sequence ID" value="ADY62304.1"/>
    <property type="molecule type" value="Genomic_DNA"/>
</dbReference>
<dbReference type="InterPro" id="IPR038109">
    <property type="entry name" value="DNA_bind_recomb_sf"/>
</dbReference>
<feature type="region of interest" description="Disordered" evidence="3">
    <location>
        <begin position="362"/>
        <end position="381"/>
    </location>
</feature>
<dbReference type="InterPro" id="IPR006119">
    <property type="entry name" value="Resolv_N"/>
</dbReference>
<evidence type="ECO:0000256" key="2">
    <source>
        <dbReference type="ARBA" id="ARBA00023172"/>
    </source>
</evidence>